<dbReference type="InterPro" id="IPR003507">
    <property type="entry name" value="S66_fam"/>
</dbReference>
<dbReference type="CDD" id="cd07062">
    <property type="entry name" value="Peptidase_S66_mccF_like"/>
    <property type="match status" value="1"/>
</dbReference>
<evidence type="ECO:0000256" key="1">
    <source>
        <dbReference type="ARBA" id="ARBA00010233"/>
    </source>
</evidence>
<accession>A0ABU5J5G1</accession>
<dbReference type="RefSeq" id="WP_322448940.1">
    <property type="nucleotide sequence ID" value="NZ_JAXOFX010000031.1"/>
</dbReference>
<evidence type="ECO:0000256" key="2">
    <source>
        <dbReference type="ARBA" id="ARBA00022801"/>
    </source>
</evidence>
<gene>
    <name evidence="5" type="ORF">SM124_23750</name>
</gene>
<dbReference type="InterPro" id="IPR029062">
    <property type="entry name" value="Class_I_gatase-like"/>
</dbReference>
<comment type="caution">
    <text evidence="5">The sequence shown here is derived from an EMBL/GenBank/DDBJ whole genome shotgun (WGS) entry which is preliminary data.</text>
</comment>
<dbReference type="PANTHER" id="PTHR30237:SF6">
    <property type="entry name" value="CARBOXYPEPTIDASE YOCD-RELATED"/>
    <property type="match status" value="1"/>
</dbReference>
<protein>
    <submittedName>
        <fullName evidence="5">S66 peptidase family protein</fullName>
    </submittedName>
</protein>
<evidence type="ECO:0000313" key="5">
    <source>
        <dbReference type="EMBL" id="MDZ5474660.1"/>
    </source>
</evidence>
<dbReference type="EMBL" id="JAXOFX010000031">
    <property type="protein sequence ID" value="MDZ5474660.1"/>
    <property type="molecule type" value="Genomic_DNA"/>
</dbReference>
<evidence type="ECO:0000259" key="4">
    <source>
        <dbReference type="Pfam" id="PF17676"/>
    </source>
</evidence>
<sequence length="324" mass="36284">MFPQRLQPGDEVRVIAPSRSMAIIKEAQLEIAENRLNQLGFKVTYGKNVHNHDEFFSTSIEDRIEDIHEAFIDPNVKAIFTAIGGYNANQLLKYIDYELIKNNPKIFIGYSDITALQLAIYKKTGLITYSGPHFSTLGMKHGIEYTMDSFLQAVTNDAPYEIEVSSHWSDDPWYLDQEKREFHLQDPYLVIQEGMGEGKLIGGNLSTLNLLQGTEFMPSLKDSVLFIEDDEESHALTFERDLQSLLHLPDAGSIKAILIGRFQKDSHATKEALIKIITSKRELQGIPVIANVNFGHVSPIATIPIGATASVVAKNAHTEITINQ</sequence>
<dbReference type="Gene3D" id="3.50.30.60">
    <property type="entry name" value="LD-carboxypeptidase A C-terminal domain-like"/>
    <property type="match status" value="1"/>
</dbReference>
<dbReference type="InterPro" id="IPR027478">
    <property type="entry name" value="LdcA_N"/>
</dbReference>
<name>A0ABU5J5G1_9BACI</name>
<keyword evidence="2" id="KW-0378">Hydrolase</keyword>
<dbReference type="Gene3D" id="3.40.50.10740">
    <property type="entry name" value="Class I glutamine amidotransferase-like"/>
    <property type="match status" value="1"/>
</dbReference>
<dbReference type="InterPro" id="IPR040921">
    <property type="entry name" value="Peptidase_S66C"/>
</dbReference>
<dbReference type="InterPro" id="IPR027461">
    <property type="entry name" value="Carboxypeptidase_A_C_sf"/>
</dbReference>
<dbReference type="SUPFAM" id="SSF141986">
    <property type="entry name" value="LD-carboxypeptidase A C-terminal domain-like"/>
    <property type="match status" value="1"/>
</dbReference>
<comment type="similarity">
    <text evidence="1">Belongs to the peptidase S66 family.</text>
</comment>
<keyword evidence="6" id="KW-1185">Reference proteome</keyword>
<dbReference type="Pfam" id="PF17676">
    <property type="entry name" value="Peptidase_S66C"/>
    <property type="match status" value="1"/>
</dbReference>
<feature type="domain" description="LD-carboxypeptidase C-terminal" evidence="4">
    <location>
        <begin position="197"/>
        <end position="311"/>
    </location>
</feature>
<dbReference type="SUPFAM" id="SSF52317">
    <property type="entry name" value="Class I glutamine amidotransferase-like"/>
    <property type="match status" value="1"/>
</dbReference>
<dbReference type="Pfam" id="PF02016">
    <property type="entry name" value="Peptidase_S66"/>
    <property type="match status" value="1"/>
</dbReference>
<evidence type="ECO:0000313" key="6">
    <source>
        <dbReference type="Proteomes" id="UP001290455"/>
    </source>
</evidence>
<dbReference type="Proteomes" id="UP001290455">
    <property type="component" value="Unassembled WGS sequence"/>
</dbReference>
<feature type="domain" description="LD-carboxypeptidase N-terminal" evidence="3">
    <location>
        <begin position="12"/>
        <end position="131"/>
    </location>
</feature>
<dbReference type="PANTHER" id="PTHR30237">
    <property type="entry name" value="MURAMOYLTETRAPEPTIDE CARBOXYPEPTIDASE"/>
    <property type="match status" value="1"/>
</dbReference>
<organism evidence="5 6">
    <name type="scientific">Robertmurraya mangrovi</name>
    <dbReference type="NCBI Taxonomy" id="3098077"/>
    <lineage>
        <taxon>Bacteria</taxon>
        <taxon>Bacillati</taxon>
        <taxon>Bacillota</taxon>
        <taxon>Bacilli</taxon>
        <taxon>Bacillales</taxon>
        <taxon>Bacillaceae</taxon>
        <taxon>Robertmurraya</taxon>
    </lineage>
</organism>
<proteinExistence type="inferred from homology"/>
<dbReference type="PIRSF" id="PIRSF028757">
    <property type="entry name" value="LD-carboxypeptidase"/>
    <property type="match status" value="1"/>
</dbReference>
<evidence type="ECO:0000259" key="3">
    <source>
        <dbReference type="Pfam" id="PF02016"/>
    </source>
</evidence>
<dbReference type="InterPro" id="IPR040449">
    <property type="entry name" value="Peptidase_S66_N"/>
</dbReference>
<reference evidence="5 6" key="1">
    <citation type="submission" date="2023-11" db="EMBL/GenBank/DDBJ databases">
        <title>Bacillus jintuensis, isolated from a mudflat on the Beibu Gulf coast.</title>
        <authorList>
            <person name="Li M."/>
        </authorList>
    </citation>
    <scope>NUCLEOTIDE SEQUENCE [LARGE SCALE GENOMIC DNA]</scope>
    <source>
        <strain evidence="5 6">31A1R</strain>
    </source>
</reference>